<evidence type="ECO:0000256" key="1">
    <source>
        <dbReference type="ARBA" id="ARBA00004651"/>
    </source>
</evidence>
<dbReference type="GO" id="GO:0005886">
    <property type="term" value="C:plasma membrane"/>
    <property type="evidence" value="ECO:0007669"/>
    <property type="project" value="UniProtKB-SubCell"/>
</dbReference>
<feature type="non-terminal residue" evidence="8">
    <location>
        <position position="1"/>
    </location>
</feature>
<reference evidence="8 9" key="1">
    <citation type="submission" date="2019-03" db="EMBL/GenBank/DDBJ databases">
        <title>Genomics of glacier-inhabiting Cryobacterium strains.</title>
        <authorList>
            <person name="Liu Q."/>
            <person name="Xin Y.-H."/>
        </authorList>
    </citation>
    <scope>NUCLEOTIDE SEQUENCE [LARGE SCALE GENOMIC DNA]</scope>
    <source>
        <strain evidence="8 9">Hh14</strain>
    </source>
</reference>
<dbReference type="AlphaFoldDB" id="A0A4R8ZVS4"/>
<organism evidence="8 9">
    <name type="scientific">Cryobacterium frigoriphilum</name>
    <dbReference type="NCBI Taxonomy" id="1259150"/>
    <lineage>
        <taxon>Bacteria</taxon>
        <taxon>Bacillati</taxon>
        <taxon>Actinomycetota</taxon>
        <taxon>Actinomycetes</taxon>
        <taxon>Micrococcales</taxon>
        <taxon>Microbacteriaceae</taxon>
        <taxon>Cryobacterium</taxon>
    </lineage>
</organism>
<evidence type="ECO:0000256" key="5">
    <source>
        <dbReference type="ARBA" id="ARBA00022989"/>
    </source>
</evidence>
<name>A0A4R8ZVS4_9MICO</name>
<protein>
    <submittedName>
        <fullName evidence="8">Putative sulfate exporter family transporter</fullName>
    </submittedName>
</protein>
<feature type="transmembrane region" description="Helical" evidence="7">
    <location>
        <begin position="14"/>
        <end position="32"/>
    </location>
</feature>
<keyword evidence="3" id="KW-1003">Cell membrane</keyword>
<keyword evidence="4 7" id="KW-0812">Transmembrane</keyword>
<evidence type="ECO:0000256" key="4">
    <source>
        <dbReference type="ARBA" id="ARBA00022692"/>
    </source>
</evidence>
<evidence type="ECO:0000313" key="8">
    <source>
        <dbReference type="EMBL" id="TFD47343.1"/>
    </source>
</evidence>
<dbReference type="InterPro" id="IPR018383">
    <property type="entry name" value="UPF0324_pro"/>
</dbReference>
<evidence type="ECO:0000313" key="9">
    <source>
        <dbReference type="Proteomes" id="UP000297447"/>
    </source>
</evidence>
<dbReference type="OrthoDB" id="9766798at2"/>
<feature type="transmembrane region" description="Helical" evidence="7">
    <location>
        <begin position="73"/>
        <end position="94"/>
    </location>
</feature>
<keyword evidence="6 7" id="KW-0472">Membrane</keyword>
<sequence>PAAPPAPGARRPPLVPLFVLGFLALVLVRTWLPVPPAMLEAASVAQTALLAMALFALGSGIRLGELARTGGRALAVGLASWALIAGLALAAVHLS</sequence>
<evidence type="ECO:0000256" key="3">
    <source>
        <dbReference type="ARBA" id="ARBA00022475"/>
    </source>
</evidence>
<gene>
    <name evidence="8" type="ORF">E3T55_15300</name>
</gene>
<dbReference type="RefSeq" id="WP_134520428.1">
    <property type="nucleotide sequence ID" value="NZ_SOHE01000063.1"/>
</dbReference>
<dbReference type="Proteomes" id="UP000297447">
    <property type="component" value="Unassembled WGS sequence"/>
</dbReference>
<evidence type="ECO:0000256" key="2">
    <source>
        <dbReference type="ARBA" id="ARBA00007977"/>
    </source>
</evidence>
<comment type="subcellular location">
    <subcellularLocation>
        <location evidence="1">Cell membrane</location>
        <topology evidence="1">Multi-pass membrane protein</topology>
    </subcellularLocation>
</comment>
<dbReference type="EMBL" id="SOHE01000063">
    <property type="protein sequence ID" value="TFD47343.1"/>
    <property type="molecule type" value="Genomic_DNA"/>
</dbReference>
<comment type="similarity">
    <text evidence="2">Belongs to the UPF0324 family.</text>
</comment>
<comment type="caution">
    <text evidence="8">The sequence shown here is derived from an EMBL/GenBank/DDBJ whole genome shotgun (WGS) entry which is preliminary data.</text>
</comment>
<evidence type="ECO:0000256" key="7">
    <source>
        <dbReference type="SAM" id="Phobius"/>
    </source>
</evidence>
<feature type="transmembrane region" description="Helical" evidence="7">
    <location>
        <begin position="44"/>
        <end position="61"/>
    </location>
</feature>
<accession>A0A4R8ZVS4</accession>
<keyword evidence="9" id="KW-1185">Reference proteome</keyword>
<dbReference type="Pfam" id="PF03601">
    <property type="entry name" value="Cons_hypoth698"/>
    <property type="match status" value="1"/>
</dbReference>
<keyword evidence="5 7" id="KW-1133">Transmembrane helix</keyword>
<evidence type="ECO:0000256" key="6">
    <source>
        <dbReference type="ARBA" id="ARBA00023136"/>
    </source>
</evidence>
<proteinExistence type="inferred from homology"/>